<evidence type="ECO:0008006" key="3">
    <source>
        <dbReference type="Google" id="ProtNLM"/>
    </source>
</evidence>
<feature type="non-terminal residue" evidence="1">
    <location>
        <position position="1"/>
    </location>
</feature>
<evidence type="ECO:0000313" key="1">
    <source>
        <dbReference type="EMBL" id="RPA98730.1"/>
    </source>
</evidence>
<dbReference type="Proteomes" id="UP000276215">
    <property type="component" value="Unassembled WGS sequence"/>
</dbReference>
<proteinExistence type="predicted"/>
<reference evidence="1 2" key="1">
    <citation type="journal article" date="2018" name="Nat. Ecol. Evol.">
        <title>Pezizomycetes genomes reveal the molecular basis of ectomycorrhizal truffle lifestyle.</title>
        <authorList>
            <person name="Murat C."/>
            <person name="Payen T."/>
            <person name="Noel B."/>
            <person name="Kuo A."/>
            <person name="Morin E."/>
            <person name="Chen J."/>
            <person name="Kohler A."/>
            <person name="Krizsan K."/>
            <person name="Balestrini R."/>
            <person name="Da Silva C."/>
            <person name="Montanini B."/>
            <person name="Hainaut M."/>
            <person name="Levati E."/>
            <person name="Barry K.W."/>
            <person name="Belfiori B."/>
            <person name="Cichocki N."/>
            <person name="Clum A."/>
            <person name="Dockter R.B."/>
            <person name="Fauchery L."/>
            <person name="Guy J."/>
            <person name="Iotti M."/>
            <person name="Le Tacon F."/>
            <person name="Lindquist E.A."/>
            <person name="Lipzen A."/>
            <person name="Malagnac F."/>
            <person name="Mello A."/>
            <person name="Molinier V."/>
            <person name="Miyauchi S."/>
            <person name="Poulain J."/>
            <person name="Riccioni C."/>
            <person name="Rubini A."/>
            <person name="Sitrit Y."/>
            <person name="Splivallo R."/>
            <person name="Traeger S."/>
            <person name="Wang M."/>
            <person name="Zifcakova L."/>
            <person name="Wipf D."/>
            <person name="Zambonelli A."/>
            <person name="Paolocci F."/>
            <person name="Nowrousian M."/>
            <person name="Ottonello S."/>
            <person name="Baldrian P."/>
            <person name="Spatafora J.W."/>
            <person name="Henrissat B."/>
            <person name="Nagy L.G."/>
            <person name="Aury J.M."/>
            <person name="Wincker P."/>
            <person name="Grigoriev I.V."/>
            <person name="Bonfante P."/>
            <person name="Martin F.M."/>
        </authorList>
    </citation>
    <scope>NUCLEOTIDE SEQUENCE [LARGE SCALE GENOMIC DNA]</scope>
    <source>
        <strain evidence="1 2">120613-1</strain>
    </source>
</reference>
<gene>
    <name evidence="1" type="ORF">L873DRAFT_1686564</name>
</gene>
<keyword evidence="2" id="KW-1185">Reference proteome</keyword>
<name>A0A3N4JRE4_9PEZI</name>
<organism evidence="1 2">
    <name type="scientific">Choiromyces venosus 120613-1</name>
    <dbReference type="NCBI Taxonomy" id="1336337"/>
    <lineage>
        <taxon>Eukaryota</taxon>
        <taxon>Fungi</taxon>
        <taxon>Dikarya</taxon>
        <taxon>Ascomycota</taxon>
        <taxon>Pezizomycotina</taxon>
        <taxon>Pezizomycetes</taxon>
        <taxon>Pezizales</taxon>
        <taxon>Tuberaceae</taxon>
        <taxon>Choiromyces</taxon>
    </lineage>
</organism>
<evidence type="ECO:0000313" key="2">
    <source>
        <dbReference type="Proteomes" id="UP000276215"/>
    </source>
</evidence>
<accession>A0A3N4JRE4</accession>
<dbReference type="AlphaFoldDB" id="A0A3N4JRE4"/>
<protein>
    <recommendedName>
        <fullName evidence="3">DUF659 domain-containing protein</fullName>
    </recommendedName>
</protein>
<sequence>VQNIIPKEYAGILKHNQEILSTFYRYIVLMDGWTDKVKRSLHTVLVLLRGRSPVLLKVEDMNSRCHTWEEYMRVVKCVLEENSLRLDKMTAVITDSPSVMT</sequence>
<dbReference type="OrthoDB" id="3226942at2759"/>
<dbReference type="EMBL" id="ML120393">
    <property type="protein sequence ID" value="RPA98730.1"/>
    <property type="molecule type" value="Genomic_DNA"/>
</dbReference>